<dbReference type="GO" id="GO:0005975">
    <property type="term" value="P:carbohydrate metabolic process"/>
    <property type="evidence" value="ECO:0007669"/>
    <property type="project" value="InterPro"/>
</dbReference>
<dbReference type="Pfam" id="PF21307">
    <property type="entry name" value="Glyco_hydro_95_C"/>
    <property type="match status" value="1"/>
</dbReference>
<dbReference type="GO" id="GO:0004560">
    <property type="term" value="F:alpha-L-fucosidase activity"/>
    <property type="evidence" value="ECO:0007669"/>
    <property type="project" value="InterPro"/>
</dbReference>
<dbReference type="Proteomes" id="UP000763088">
    <property type="component" value="Unassembled WGS sequence"/>
</dbReference>
<feature type="domain" description="Glycosyl hydrolase family 95 catalytic" evidence="3">
    <location>
        <begin position="285"/>
        <end position="699"/>
    </location>
</feature>
<dbReference type="SUPFAM" id="SSF48208">
    <property type="entry name" value="Six-hairpin glycosidases"/>
    <property type="match status" value="1"/>
</dbReference>
<dbReference type="PANTHER" id="PTHR31084:SF0">
    <property type="entry name" value="ALPHA-L-FUCOSIDASE 2"/>
    <property type="match status" value="1"/>
</dbReference>
<feature type="domain" description="Glycosyl hydrolase family 95 N-terminal" evidence="1">
    <location>
        <begin position="25"/>
        <end position="262"/>
    </location>
</feature>
<dbReference type="Gene3D" id="1.50.10.10">
    <property type="match status" value="1"/>
</dbReference>
<dbReference type="InterPro" id="IPR049053">
    <property type="entry name" value="AFCA-like_C"/>
</dbReference>
<accession>A0A928BR21</accession>
<reference evidence="4" key="1">
    <citation type="submission" date="2019-04" db="EMBL/GenBank/DDBJ databases">
        <title>Evolution of Biomass-Degrading Anaerobic Consortia Revealed by Metagenomics.</title>
        <authorList>
            <person name="Peng X."/>
        </authorList>
    </citation>
    <scope>NUCLEOTIDE SEQUENCE</scope>
    <source>
        <strain evidence="4">SIG141</strain>
    </source>
</reference>
<dbReference type="Pfam" id="PF14498">
    <property type="entry name" value="Glyco_hyd_65N_2"/>
    <property type="match status" value="1"/>
</dbReference>
<keyword evidence="4" id="KW-0378">Hydrolase</keyword>
<gene>
    <name evidence="4" type="ORF">E7102_03035</name>
</gene>
<dbReference type="InterPro" id="IPR054363">
    <property type="entry name" value="GH95_cat"/>
</dbReference>
<dbReference type="InterPro" id="IPR016518">
    <property type="entry name" value="Alpha-L-fucosidase"/>
</dbReference>
<name>A0A928BR21_XYLRU</name>
<evidence type="ECO:0000259" key="2">
    <source>
        <dbReference type="Pfam" id="PF21307"/>
    </source>
</evidence>
<sequence length="823" mass="92295">MKRILSTLLICVFTSIIVNAQQHKLWYSKPASHWLEALPIGNSHLGAMVYGGVDVEQIQLNEETFWSGSPHDNNNPNAKIAIKDVRKLIFAGKEEQADSIIGRSFFKGPHGQKFLPLGDLSLKFNYQSNSEPTNYRRELNLGDALNTTSFEVDGVKYDRIVFASQADNAIVVQITANKKKALNFAVSYLFNEQVQNGDLIDKHEMAYIINNVEHEGIPGKLKAEVRVKLMADGAVQDAGGNMYVRNATAATILVTAATNYVNYKDISGNPVLKNSNTMSLLQGKNYKTLLKRHLQKYEEQYNRVYLSLPKSENSELETDKRLAKFDCKDLDMVSLMMQYGRYLLISSSQPGGQPANLQGVWNNKMDAPWDSKYTININAEMNYWPALVGNLAETQEPLFMMIRDLSETGKKTARVMYDCPGWVAHHNTDLWRIAGPVDGTTWGMFPTGGAWLTTHLWQHYLYTGDKNFLEQCYPILKGAADFLLSYMHEYPKNGEVKHAAGWLVTVPTVSPEHGPVGKNTTVTAGSTMDNQIVFDVLSSTLKAHQILGYDNIVYTTMLSNAIAQLPPMQIGRYGQLQEWLIDGDDPKDEHRHISHLYGLYPSNQISPYSHPELFTAAANTLNQRGDMATGWSLGWKINFWARMLDGNHAFRIISNMLNPIPYTTEWGPRGGTYPNLFDAHPPFQIDGNFGCSAGVCEMLLQSHDGAVHLLPALPDAWTEGEVNGLRARGAFVVDMKWNKGELTEAEIYSKIGGKLRLRSYVPLKGDGLFAATGECDNELLKPAVIREPLKSAELTEFKQVPIKKVYEYDVMTKPGKIYKVYHQ</sequence>
<evidence type="ECO:0000259" key="3">
    <source>
        <dbReference type="Pfam" id="PF22124"/>
    </source>
</evidence>
<organism evidence="4 5">
    <name type="scientific">Xylanibacter ruminicola</name>
    <name type="common">Prevotella ruminicola</name>
    <dbReference type="NCBI Taxonomy" id="839"/>
    <lineage>
        <taxon>Bacteria</taxon>
        <taxon>Pseudomonadati</taxon>
        <taxon>Bacteroidota</taxon>
        <taxon>Bacteroidia</taxon>
        <taxon>Bacteroidales</taxon>
        <taxon>Prevotellaceae</taxon>
        <taxon>Xylanibacter</taxon>
    </lineage>
</organism>
<comment type="caution">
    <text evidence="4">The sequence shown here is derived from an EMBL/GenBank/DDBJ whole genome shotgun (WGS) entry which is preliminary data.</text>
</comment>
<protein>
    <submittedName>
        <fullName evidence="4">Glycoside hydrolase family 95 protein</fullName>
    </submittedName>
</protein>
<dbReference type="EMBL" id="SUYD01000003">
    <property type="protein sequence ID" value="MBE6265437.1"/>
    <property type="molecule type" value="Genomic_DNA"/>
</dbReference>
<dbReference type="Pfam" id="PF22124">
    <property type="entry name" value="Glyco_hydro_95_cat"/>
    <property type="match status" value="1"/>
</dbReference>
<dbReference type="InterPro" id="IPR008928">
    <property type="entry name" value="6-hairpin_glycosidase_sf"/>
</dbReference>
<dbReference type="InterPro" id="IPR027414">
    <property type="entry name" value="GH95_N_dom"/>
</dbReference>
<feature type="domain" description="Alpha fucosidase A-like C-terminal" evidence="2">
    <location>
        <begin position="701"/>
        <end position="760"/>
    </location>
</feature>
<dbReference type="PANTHER" id="PTHR31084">
    <property type="entry name" value="ALPHA-L-FUCOSIDASE 2"/>
    <property type="match status" value="1"/>
</dbReference>
<evidence type="ECO:0000313" key="4">
    <source>
        <dbReference type="EMBL" id="MBE6265437.1"/>
    </source>
</evidence>
<proteinExistence type="predicted"/>
<evidence type="ECO:0000313" key="5">
    <source>
        <dbReference type="Proteomes" id="UP000763088"/>
    </source>
</evidence>
<dbReference type="AlphaFoldDB" id="A0A928BR21"/>
<dbReference type="InterPro" id="IPR012341">
    <property type="entry name" value="6hp_glycosidase-like_sf"/>
</dbReference>
<dbReference type="PIRSF" id="PIRSF007663">
    <property type="entry name" value="UCP007663"/>
    <property type="match status" value="1"/>
</dbReference>
<evidence type="ECO:0000259" key="1">
    <source>
        <dbReference type="Pfam" id="PF14498"/>
    </source>
</evidence>